<feature type="domain" description="Ig-like" evidence="20">
    <location>
        <begin position="51"/>
        <end position="132"/>
    </location>
</feature>
<keyword evidence="16" id="KW-0325">Glycoprotein</keyword>
<sequence>MKIFLLIKIYFYSCNYYDDNNGSGSIGISEGGSGGGGGGSVDVVEEEVEKESIHSSHQQREVTLGDRFRLKCRPSNVVNAPPPGFDAAWYFNDLPLKDLQTPRVKVTTSSRTWSKVRVKEARREDMGVWACRWRLAGTHRGWVNYTLSVVDPPRPSLPQALHADSKVLDSEEPPCVPPHFTKDLNLLTIKPAGNVAELKCQARGSHLNTTWFKNGEKPVRQLGDVKIKAAMLKMENLVPADSGNYTCMVFNECGGVNHTYSLEVLERLPSRPIINKELSNMTVVQRSEVKLMCSVISDLVPYITWLKHSTRYNGVDDKGNIIDRLFIIKSQGSVVGRGSARDGAKVERSTEHIPSRPIITKRLENLTAVQGDRVEFKVDIWTENTLMPYVVWRRDLPFTWSTPETDKPPQVVITPQVLDRAIAGKEGRNITSSEDPQVLILSNVTDRDAGWYTCIAANSLGTSFSTAYLSVTDVEPILLDAEYHAIMVLTVVLLSVVVIASIVASFVWKKWQKEKRRAIELERAKAITQHWIKKVPALLAASCSFLIFLCSYPPCFMVVPVSVRSYMIMRECWRYQPTQRPTFKELVEDFDRILTLSSTDDYLNLSLPHLDTPPSSCGSSLTSEVLTPTPH</sequence>
<organism evidence="21 22">
    <name type="scientific">Chionoecetes opilio</name>
    <name type="common">Atlantic snow crab</name>
    <name type="synonym">Cancer opilio</name>
    <dbReference type="NCBI Taxonomy" id="41210"/>
    <lineage>
        <taxon>Eukaryota</taxon>
        <taxon>Metazoa</taxon>
        <taxon>Ecdysozoa</taxon>
        <taxon>Arthropoda</taxon>
        <taxon>Crustacea</taxon>
        <taxon>Multicrustacea</taxon>
        <taxon>Malacostraca</taxon>
        <taxon>Eumalacostraca</taxon>
        <taxon>Eucarida</taxon>
        <taxon>Decapoda</taxon>
        <taxon>Pleocyemata</taxon>
        <taxon>Brachyura</taxon>
        <taxon>Eubrachyura</taxon>
        <taxon>Majoidea</taxon>
        <taxon>Majidae</taxon>
        <taxon>Chionoecetes</taxon>
    </lineage>
</organism>
<accession>A0A8J5CMZ2</accession>
<dbReference type="PANTHER" id="PTHR19890">
    <property type="entry name" value="FIBROBLAST GROWTH FACTOR RECEPTOR"/>
    <property type="match status" value="1"/>
</dbReference>
<keyword evidence="14" id="KW-1015">Disulfide bond</keyword>
<evidence type="ECO:0000256" key="13">
    <source>
        <dbReference type="ARBA" id="ARBA00023137"/>
    </source>
</evidence>
<evidence type="ECO:0000256" key="16">
    <source>
        <dbReference type="ARBA" id="ARBA00023180"/>
    </source>
</evidence>
<dbReference type="SMART" id="SM00408">
    <property type="entry name" value="IGc2"/>
    <property type="match status" value="2"/>
</dbReference>
<gene>
    <name evidence="21" type="primary">Fgfr3</name>
    <name evidence="21" type="ORF">GWK47_015466</name>
</gene>
<dbReference type="InterPro" id="IPR007110">
    <property type="entry name" value="Ig-like_dom"/>
</dbReference>
<dbReference type="InterPro" id="IPR003598">
    <property type="entry name" value="Ig_sub2"/>
</dbReference>
<dbReference type="InterPro" id="IPR052615">
    <property type="entry name" value="FGFRL"/>
</dbReference>
<keyword evidence="4" id="KW-0808">Transferase</keyword>
<reference evidence="21" key="1">
    <citation type="submission" date="2020-07" db="EMBL/GenBank/DDBJ databases">
        <title>The High-quality genome of the commercially important snow crab, Chionoecetes opilio.</title>
        <authorList>
            <person name="Jeong J.-H."/>
            <person name="Ryu S."/>
        </authorList>
    </citation>
    <scope>NUCLEOTIDE SEQUENCE</scope>
    <source>
        <strain evidence="21">MADBK_172401_WGS</strain>
        <tissue evidence="21">Digestive gland</tissue>
    </source>
</reference>
<keyword evidence="13" id="KW-0829">Tyrosine-protein kinase</keyword>
<keyword evidence="8" id="KW-0547">Nucleotide-binding</keyword>
<evidence type="ECO:0000256" key="17">
    <source>
        <dbReference type="ARBA" id="ARBA00023319"/>
    </source>
</evidence>
<dbReference type="Proteomes" id="UP000770661">
    <property type="component" value="Unassembled WGS sequence"/>
</dbReference>
<evidence type="ECO:0000256" key="19">
    <source>
        <dbReference type="SAM" id="Phobius"/>
    </source>
</evidence>
<evidence type="ECO:0000259" key="20">
    <source>
        <dbReference type="PROSITE" id="PS50835"/>
    </source>
</evidence>
<keyword evidence="3" id="KW-0597">Phosphoprotein</keyword>
<evidence type="ECO:0000256" key="7">
    <source>
        <dbReference type="ARBA" id="ARBA00022737"/>
    </source>
</evidence>
<dbReference type="OrthoDB" id="535945at2759"/>
<evidence type="ECO:0000313" key="21">
    <source>
        <dbReference type="EMBL" id="KAG0713777.1"/>
    </source>
</evidence>
<dbReference type="PROSITE" id="PS50835">
    <property type="entry name" value="IG_LIKE"/>
    <property type="match status" value="3"/>
</dbReference>
<dbReference type="InterPro" id="IPR003599">
    <property type="entry name" value="Ig_sub"/>
</dbReference>
<keyword evidence="9" id="KW-0418">Kinase</keyword>
<dbReference type="InterPro" id="IPR036179">
    <property type="entry name" value="Ig-like_dom_sf"/>
</dbReference>
<evidence type="ECO:0000256" key="6">
    <source>
        <dbReference type="ARBA" id="ARBA00022729"/>
    </source>
</evidence>
<dbReference type="InterPro" id="IPR013098">
    <property type="entry name" value="Ig_I-set"/>
</dbReference>
<feature type="domain" description="Ig-like" evidence="20">
    <location>
        <begin position="178"/>
        <end position="263"/>
    </location>
</feature>
<evidence type="ECO:0000256" key="4">
    <source>
        <dbReference type="ARBA" id="ARBA00022679"/>
    </source>
</evidence>
<comment type="caution">
    <text evidence="21">The sequence shown here is derived from an EMBL/GenBank/DDBJ whole genome shotgun (WGS) entry which is preliminary data.</text>
</comment>
<evidence type="ECO:0000256" key="3">
    <source>
        <dbReference type="ARBA" id="ARBA00022553"/>
    </source>
</evidence>
<dbReference type="GO" id="GO:0016020">
    <property type="term" value="C:membrane"/>
    <property type="evidence" value="ECO:0007669"/>
    <property type="project" value="UniProtKB-SubCell"/>
</dbReference>
<feature type="transmembrane region" description="Helical" evidence="19">
    <location>
        <begin position="535"/>
        <end position="559"/>
    </location>
</feature>
<dbReference type="Gene3D" id="2.60.40.10">
    <property type="entry name" value="Immunoglobulins"/>
    <property type="match status" value="4"/>
</dbReference>
<evidence type="ECO:0000256" key="15">
    <source>
        <dbReference type="ARBA" id="ARBA00023170"/>
    </source>
</evidence>
<keyword evidence="17" id="KW-0393">Immunoglobulin domain</keyword>
<dbReference type="EC" id="2.7.10.1" evidence="2"/>
<protein>
    <recommendedName>
        <fullName evidence="2">receptor protein-tyrosine kinase</fullName>
        <ecNumber evidence="2">2.7.10.1</ecNumber>
    </recommendedName>
</protein>
<dbReference type="FunFam" id="2.60.40.10:FF:000020">
    <property type="entry name" value="Fibroblast growth factor receptor"/>
    <property type="match status" value="1"/>
</dbReference>
<comment type="subcellular location">
    <subcellularLocation>
        <location evidence="1">Membrane</location>
        <topology evidence="1">Single-pass membrane protein</topology>
    </subcellularLocation>
</comment>
<dbReference type="AlphaFoldDB" id="A0A8J5CMZ2"/>
<evidence type="ECO:0000256" key="11">
    <source>
        <dbReference type="ARBA" id="ARBA00022989"/>
    </source>
</evidence>
<dbReference type="GO" id="GO:0005524">
    <property type="term" value="F:ATP binding"/>
    <property type="evidence" value="ECO:0007669"/>
    <property type="project" value="UniProtKB-KW"/>
</dbReference>
<evidence type="ECO:0000256" key="18">
    <source>
        <dbReference type="SAM" id="MobiDB-lite"/>
    </source>
</evidence>
<evidence type="ECO:0000313" key="22">
    <source>
        <dbReference type="Proteomes" id="UP000770661"/>
    </source>
</evidence>
<keyword evidence="7" id="KW-0677">Repeat</keyword>
<evidence type="ECO:0000256" key="12">
    <source>
        <dbReference type="ARBA" id="ARBA00023136"/>
    </source>
</evidence>
<keyword evidence="12 19" id="KW-0472">Membrane</keyword>
<proteinExistence type="predicted"/>
<evidence type="ECO:0000256" key="2">
    <source>
        <dbReference type="ARBA" id="ARBA00011902"/>
    </source>
</evidence>
<keyword evidence="6" id="KW-0732">Signal</keyword>
<name>A0A8J5CMZ2_CHIOP</name>
<feature type="transmembrane region" description="Helical" evidence="19">
    <location>
        <begin position="483"/>
        <end position="508"/>
    </location>
</feature>
<keyword evidence="15 21" id="KW-0675">Receptor</keyword>
<evidence type="ECO:0000256" key="9">
    <source>
        <dbReference type="ARBA" id="ARBA00022777"/>
    </source>
</evidence>
<dbReference type="GO" id="GO:0004714">
    <property type="term" value="F:transmembrane receptor protein tyrosine kinase activity"/>
    <property type="evidence" value="ECO:0007669"/>
    <property type="project" value="UniProtKB-EC"/>
</dbReference>
<evidence type="ECO:0000256" key="8">
    <source>
        <dbReference type="ARBA" id="ARBA00022741"/>
    </source>
</evidence>
<dbReference type="PANTHER" id="PTHR19890:SF10">
    <property type="entry name" value="FIBROBLAST GROWTH FACTOR RECEPTOR-LIKE 1"/>
    <property type="match status" value="1"/>
</dbReference>
<keyword evidence="11 19" id="KW-1133">Transmembrane helix</keyword>
<feature type="compositionally biased region" description="Polar residues" evidence="18">
    <location>
        <begin position="613"/>
        <end position="631"/>
    </location>
</feature>
<dbReference type="EMBL" id="JACEEZ010021097">
    <property type="protein sequence ID" value="KAG0713777.1"/>
    <property type="molecule type" value="Genomic_DNA"/>
</dbReference>
<keyword evidence="5 19" id="KW-0812">Transmembrane</keyword>
<keyword evidence="10" id="KW-0067">ATP-binding</keyword>
<evidence type="ECO:0000256" key="10">
    <source>
        <dbReference type="ARBA" id="ARBA00022840"/>
    </source>
</evidence>
<dbReference type="SMART" id="SM00409">
    <property type="entry name" value="IG"/>
    <property type="match status" value="4"/>
</dbReference>
<keyword evidence="22" id="KW-1185">Reference proteome</keyword>
<dbReference type="Pfam" id="PF07679">
    <property type="entry name" value="I-set"/>
    <property type="match status" value="2"/>
</dbReference>
<dbReference type="SUPFAM" id="SSF48726">
    <property type="entry name" value="Immunoglobulin"/>
    <property type="match status" value="4"/>
</dbReference>
<dbReference type="FunFam" id="2.60.40.10:FF:000016">
    <property type="entry name" value="Fibroblast growth factor receptor"/>
    <property type="match status" value="1"/>
</dbReference>
<evidence type="ECO:0000256" key="5">
    <source>
        <dbReference type="ARBA" id="ARBA00022692"/>
    </source>
</evidence>
<dbReference type="InterPro" id="IPR013783">
    <property type="entry name" value="Ig-like_fold"/>
</dbReference>
<feature type="region of interest" description="Disordered" evidence="18">
    <location>
        <begin position="612"/>
        <end position="631"/>
    </location>
</feature>
<evidence type="ECO:0000256" key="14">
    <source>
        <dbReference type="ARBA" id="ARBA00023157"/>
    </source>
</evidence>
<evidence type="ECO:0000256" key="1">
    <source>
        <dbReference type="ARBA" id="ARBA00004167"/>
    </source>
</evidence>
<feature type="domain" description="Ig-like" evidence="20">
    <location>
        <begin position="357"/>
        <end position="472"/>
    </location>
</feature>